<protein>
    <submittedName>
        <fullName evidence="2">TIR protein</fullName>
    </submittedName>
</protein>
<comment type="caution">
    <text evidence="2">The sequence shown here is derived from an EMBL/GenBank/DDBJ whole genome shotgun (WGS) entry which is preliminary data.</text>
</comment>
<proteinExistence type="predicted"/>
<gene>
    <name evidence="2" type="ORF">ND2E_0295</name>
</gene>
<dbReference type="EMBL" id="JQED01000055">
    <property type="protein sequence ID" value="KGJ86888.1"/>
    <property type="molecule type" value="Genomic_DNA"/>
</dbReference>
<dbReference type="InterPro" id="IPR000157">
    <property type="entry name" value="TIR_dom"/>
</dbReference>
<evidence type="ECO:0000259" key="1">
    <source>
        <dbReference type="PROSITE" id="PS50104"/>
    </source>
</evidence>
<dbReference type="AlphaFoldDB" id="A0A099KBA2"/>
<dbReference type="SUPFAM" id="SSF52200">
    <property type="entry name" value="Toll/Interleukin receptor TIR domain"/>
    <property type="match status" value="1"/>
</dbReference>
<feature type="domain" description="TIR" evidence="1">
    <location>
        <begin position="1"/>
        <end position="143"/>
    </location>
</feature>
<evidence type="ECO:0000313" key="2">
    <source>
        <dbReference type="EMBL" id="KGJ86888.1"/>
    </source>
</evidence>
<dbReference type="OrthoDB" id="9768004at2"/>
<dbReference type="Gene3D" id="3.40.50.10140">
    <property type="entry name" value="Toll/interleukin-1 receptor homology (TIR) domain"/>
    <property type="match status" value="1"/>
</dbReference>
<sequence length="290" mass="32085">MSKVFISYSSSDRPAVTRLKEALEQLSYDVWFDQDAILPGGYYAKDIATALKDIDVFVLMTSANSIGDKANNIAGSSEVAKEVVLAQSSPAVIIPVKLDDCWMETTTHDEFTYLLARTQWLDAGYCNSSSDFMDVAQRIDSALVSGNFKFNHDTTLDEIDKLLKAGLFSQARSRMNANTFPDIASDRVVLINAILALSEQPISSLSKIKVDNLVRDLVQVRNESIRPAALYLQGALSTFYYQTNAVYDPTGGLVSLKREAAELGRLKAKYVMSIAHLLPTTNQYSLQWAK</sequence>
<accession>A0A099KBA2</accession>
<dbReference type="PROSITE" id="PS50104">
    <property type="entry name" value="TIR"/>
    <property type="match status" value="1"/>
</dbReference>
<reference evidence="2 3" key="1">
    <citation type="submission" date="2014-08" db="EMBL/GenBank/DDBJ databases">
        <title>Genomic and Phenotypic Diversity of Colwellia psychrerythraea strains from Disparate Marine Basins.</title>
        <authorList>
            <person name="Techtmann S.M."/>
            <person name="Stelling S.C."/>
            <person name="Utturkar S.M."/>
            <person name="Alshibli N."/>
            <person name="Harris A."/>
            <person name="Brown S.D."/>
            <person name="Hazen T.C."/>
        </authorList>
    </citation>
    <scope>NUCLEOTIDE SEQUENCE [LARGE SCALE GENOMIC DNA]</scope>
    <source>
        <strain evidence="2 3">ND2E</strain>
    </source>
</reference>
<dbReference type="Proteomes" id="UP000029843">
    <property type="component" value="Unassembled WGS sequence"/>
</dbReference>
<name>A0A099KBA2_COLPS</name>
<dbReference type="InterPro" id="IPR035897">
    <property type="entry name" value="Toll_tir_struct_dom_sf"/>
</dbReference>
<dbReference type="RefSeq" id="WP_033095382.1">
    <property type="nucleotide sequence ID" value="NZ_JQED01000055.1"/>
</dbReference>
<evidence type="ECO:0000313" key="3">
    <source>
        <dbReference type="Proteomes" id="UP000029843"/>
    </source>
</evidence>
<dbReference type="PATRIC" id="fig|28229.4.peg.3773"/>
<dbReference type="GO" id="GO:0007165">
    <property type="term" value="P:signal transduction"/>
    <property type="evidence" value="ECO:0007669"/>
    <property type="project" value="InterPro"/>
</dbReference>
<organism evidence="2 3">
    <name type="scientific">Colwellia psychrerythraea</name>
    <name type="common">Vibrio psychroerythus</name>
    <dbReference type="NCBI Taxonomy" id="28229"/>
    <lineage>
        <taxon>Bacteria</taxon>
        <taxon>Pseudomonadati</taxon>
        <taxon>Pseudomonadota</taxon>
        <taxon>Gammaproteobacteria</taxon>
        <taxon>Alteromonadales</taxon>
        <taxon>Colwelliaceae</taxon>
        <taxon>Colwellia</taxon>
    </lineage>
</organism>
<dbReference type="Pfam" id="PF13676">
    <property type="entry name" value="TIR_2"/>
    <property type="match status" value="1"/>
</dbReference>